<protein>
    <submittedName>
        <fullName evidence="1">Uncharacterized protein</fullName>
    </submittedName>
</protein>
<dbReference type="EMBL" id="ML208731">
    <property type="protein sequence ID" value="TFK60790.1"/>
    <property type="molecule type" value="Genomic_DNA"/>
</dbReference>
<gene>
    <name evidence="1" type="ORF">BDN72DRAFT_778956</name>
</gene>
<dbReference type="Proteomes" id="UP000308600">
    <property type="component" value="Unassembled WGS sequence"/>
</dbReference>
<proteinExistence type="predicted"/>
<organism evidence="1 2">
    <name type="scientific">Pluteus cervinus</name>
    <dbReference type="NCBI Taxonomy" id="181527"/>
    <lineage>
        <taxon>Eukaryota</taxon>
        <taxon>Fungi</taxon>
        <taxon>Dikarya</taxon>
        <taxon>Basidiomycota</taxon>
        <taxon>Agaricomycotina</taxon>
        <taxon>Agaricomycetes</taxon>
        <taxon>Agaricomycetidae</taxon>
        <taxon>Agaricales</taxon>
        <taxon>Pluteineae</taxon>
        <taxon>Pluteaceae</taxon>
        <taxon>Pluteus</taxon>
    </lineage>
</organism>
<keyword evidence="2" id="KW-1185">Reference proteome</keyword>
<sequence>PLHAWVGDRDIFIAEDIRREGRMGSVYTTCPRCSNPQSTPYYRCKECEGYEVLCKGCIVEAHRHNGLHNIEAWTGQFFEHTTLKELGLRFQLNHPVGETCAHPLTPHFDDFVVIHVNGVHEIGLNFCGCFGAPERFVQLLRYGWFPATTGLPKTAASQAVLRQFHLLSFESKCSIFEFYQHLTRLTDNTGMRPVRNRYRAFLNMVREYRHIKALKRARRGHHEAGAEGTGKGECAVLCPACPQPGLNLPPEWEKLPLEKRWIYRLFLAIDANFRLKRRAISSESADPSLNKGWAYFVEQEAYAEHLSVHASDKSTCSNHSAVNNSRLTDGFATSGVGSVGCARHDCMRPHAVGDLQKGERYANMDYLFLSSLPPGCPTHSVTSYDIACQWCRNLIERVQAYAEHLRTNQDKLESFTYLVPKFHLPAHVGSCQTQYSFNFSPYVGRTDGEAPERGWSHINPIATSTAEMGPGSRRDTLDDHFGDWNWKKTCQMGTTLVKRIKVAVKEGADQTFRYHQFELGLRKKWPKDVNRWEKEMVDWEHDPSCANPFESRIKRPTQDAVRRELAEEDRKAQAAGKAYSLHPTYSASELIAVGLELEEQQRRVSLESKSLGNKATDDLHGTVIFRGNGLQWRIEQWIGVQERYVPGTNILRQDESAPENRIKEPWQTPLFLPSSLPNSTPCDGRLLMIEWRLRTAQAHTGLDELRRALRMRSFLYIDKDRFSRGQRQNTRSQSQIQRTQGKVDAAAFKYRSARSAIKVLAPLLQEVGWEKEYPCLEKEDVQPLRFDTDGAAENEKKKKKKDRQSEGRRKVSWIWGTLGNGELSEGAYLSAYLRVEWCKSRARAKRWQEEVLLLREEMRRVLAFLEAQAIEWTARSGFVGVNSDDAQQEGYCAYALGQAVMRRELRAHFEEMWKDVDSYISSQGETAVLKDGDTESSDGQSE</sequence>
<name>A0ACD3A4Y9_9AGAR</name>
<reference evidence="1 2" key="1">
    <citation type="journal article" date="2019" name="Nat. Ecol. Evol.">
        <title>Megaphylogeny resolves global patterns of mushroom evolution.</title>
        <authorList>
            <person name="Varga T."/>
            <person name="Krizsan K."/>
            <person name="Foldi C."/>
            <person name="Dima B."/>
            <person name="Sanchez-Garcia M."/>
            <person name="Sanchez-Ramirez S."/>
            <person name="Szollosi G.J."/>
            <person name="Szarkandi J.G."/>
            <person name="Papp V."/>
            <person name="Albert L."/>
            <person name="Andreopoulos W."/>
            <person name="Angelini C."/>
            <person name="Antonin V."/>
            <person name="Barry K.W."/>
            <person name="Bougher N.L."/>
            <person name="Buchanan P."/>
            <person name="Buyck B."/>
            <person name="Bense V."/>
            <person name="Catcheside P."/>
            <person name="Chovatia M."/>
            <person name="Cooper J."/>
            <person name="Damon W."/>
            <person name="Desjardin D."/>
            <person name="Finy P."/>
            <person name="Geml J."/>
            <person name="Haridas S."/>
            <person name="Hughes K."/>
            <person name="Justo A."/>
            <person name="Karasinski D."/>
            <person name="Kautmanova I."/>
            <person name="Kiss B."/>
            <person name="Kocsube S."/>
            <person name="Kotiranta H."/>
            <person name="LaButti K.M."/>
            <person name="Lechner B.E."/>
            <person name="Liimatainen K."/>
            <person name="Lipzen A."/>
            <person name="Lukacs Z."/>
            <person name="Mihaltcheva S."/>
            <person name="Morgado L.N."/>
            <person name="Niskanen T."/>
            <person name="Noordeloos M.E."/>
            <person name="Ohm R.A."/>
            <person name="Ortiz-Santana B."/>
            <person name="Ovrebo C."/>
            <person name="Racz N."/>
            <person name="Riley R."/>
            <person name="Savchenko A."/>
            <person name="Shiryaev A."/>
            <person name="Soop K."/>
            <person name="Spirin V."/>
            <person name="Szebenyi C."/>
            <person name="Tomsovsky M."/>
            <person name="Tulloss R.E."/>
            <person name="Uehling J."/>
            <person name="Grigoriev I.V."/>
            <person name="Vagvolgyi C."/>
            <person name="Papp T."/>
            <person name="Martin F.M."/>
            <person name="Miettinen O."/>
            <person name="Hibbett D.S."/>
            <person name="Nagy L.G."/>
        </authorList>
    </citation>
    <scope>NUCLEOTIDE SEQUENCE [LARGE SCALE GENOMIC DNA]</scope>
    <source>
        <strain evidence="1 2">NL-1719</strain>
    </source>
</reference>
<evidence type="ECO:0000313" key="1">
    <source>
        <dbReference type="EMBL" id="TFK60790.1"/>
    </source>
</evidence>
<feature type="non-terminal residue" evidence="1">
    <location>
        <position position="1"/>
    </location>
</feature>
<accession>A0ACD3A4Y9</accession>
<evidence type="ECO:0000313" key="2">
    <source>
        <dbReference type="Proteomes" id="UP000308600"/>
    </source>
</evidence>